<dbReference type="Proteomes" id="UP000003835">
    <property type="component" value="Unassembled WGS sequence"/>
</dbReference>
<reference evidence="1 2" key="1">
    <citation type="submission" date="2008-07" db="EMBL/GenBank/DDBJ databases">
        <authorList>
            <person name="Tandeau de Marsac N."/>
            <person name="Ferriera S."/>
            <person name="Johnson J."/>
            <person name="Kravitz S."/>
            <person name="Beeson K."/>
            <person name="Sutton G."/>
            <person name="Rogers Y.-H."/>
            <person name="Friedman R."/>
            <person name="Frazier M."/>
            <person name="Venter J.C."/>
        </authorList>
    </citation>
    <scope>NUCLEOTIDE SEQUENCE [LARGE SCALE GENOMIC DNA]</scope>
    <source>
        <strain evidence="1 2">PCC 7420</strain>
    </source>
</reference>
<dbReference type="STRING" id="118168.MC7420_193"/>
<keyword evidence="2" id="KW-1185">Reference proteome</keyword>
<sequence length="40" mass="4766">MPTLRYIKDFGDPKMLISPPLNLRYVNIAIWLLSTRLELY</sequence>
<evidence type="ECO:0000313" key="1">
    <source>
        <dbReference type="EMBL" id="EDX77056.1"/>
    </source>
</evidence>
<dbReference type="AlphaFoldDB" id="B4VLY9"/>
<evidence type="ECO:0000313" key="2">
    <source>
        <dbReference type="Proteomes" id="UP000003835"/>
    </source>
</evidence>
<gene>
    <name evidence="1" type="ORF">MC7420_193</name>
</gene>
<accession>B4VLY9</accession>
<proteinExistence type="predicted"/>
<organism evidence="1 2">
    <name type="scientific">Coleofasciculus chthonoplastes PCC 7420</name>
    <dbReference type="NCBI Taxonomy" id="118168"/>
    <lineage>
        <taxon>Bacteria</taxon>
        <taxon>Bacillati</taxon>
        <taxon>Cyanobacteriota</taxon>
        <taxon>Cyanophyceae</taxon>
        <taxon>Coleofasciculales</taxon>
        <taxon>Coleofasciculaceae</taxon>
        <taxon>Coleofasciculus</taxon>
    </lineage>
</organism>
<dbReference type="HOGENOM" id="CLU_3287951_0_0_3"/>
<protein>
    <submittedName>
        <fullName evidence="1">Uncharacterized protein</fullName>
    </submittedName>
</protein>
<name>B4VLY9_9CYAN</name>
<dbReference type="EMBL" id="DS989844">
    <property type="protein sequence ID" value="EDX77056.1"/>
    <property type="molecule type" value="Genomic_DNA"/>
</dbReference>